<dbReference type="AlphaFoldDB" id="Q4N5T0"/>
<dbReference type="OMA" id="QTINIRR"/>
<organism evidence="1 2">
    <name type="scientific">Theileria parva</name>
    <name type="common">East coast fever infection agent</name>
    <dbReference type="NCBI Taxonomy" id="5875"/>
    <lineage>
        <taxon>Eukaryota</taxon>
        <taxon>Sar</taxon>
        <taxon>Alveolata</taxon>
        <taxon>Apicomplexa</taxon>
        <taxon>Aconoidasida</taxon>
        <taxon>Piroplasmida</taxon>
        <taxon>Theileriidae</taxon>
        <taxon>Theileria</taxon>
    </lineage>
</organism>
<keyword evidence="2" id="KW-1185">Reference proteome</keyword>
<dbReference type="Proteomes" id="UP000001949">
    <property type="component" value="Unassembled WGS sequence"/>
</dbReference>
<dbReference type="VEuPathDB" id="PiroplasmaDB:TpMuguga_02g00211"/>
<dbReference type="KEGG" id="tpv:TP02_0211"/>
<dbReference type="GeneID" id="3502324"/>
<dbReference type="RefSeq" id="XP_764776.1">
    <property type="nucleotide sequence ID" value="XM_759683.1"/>
</dbReference>
<sequence>MGVLNRGTIILLVIVYLNKFVSSNRTLNILRPRRTRVVTHQLGQYKAQLLIPRNTISVTTVTIGQKVVFTCEAPEKVDFVFVRSLYGVERLLNIAVIRPNRQRNVYLAYTSGTWGEVDQDTFSGMKEILRTDRKLDIAEPLDVLTFTSERHNLYGLPAFVISCKYDLNLVAIYDNYEVIWQQEDYEQSAAFLIVHGRLNSTNLINIIVKGKSESYNLYYKKNGSEWEQVTKTEFYLTLDLLDLEVIIDRIGFE</sequence>
<dbReference type="EMBL" id="AAGK01000002">
    <property type="protein sequence ID" value="EAN32493.1"/>
    <property type="molecule type" value="Genomic_DNA"/>
</dbReference>
<evidence type="ECO:0000313" key="1">
    <source>
        <dbReference type="EMBL" id="EAN32493.1"/>
    </source>
</evidence>
<gene>
    <name evidence="1" type="ordered locus">TP02_0211</name>
</gene>
<dbReference type="InParanoid" id="Q4N5T0"/>
<dbReference type="Pfam" id="PF04385">
    <property type="entry name" value="FAINT"/>
    <property type="match status" value="1"/>
</dbReference>
<evidence type="ECO:0000313" key="2">
    <source>
        <dbReference type="Proteomes" id="UP000001949"/>
    </source>
</evidence>
<reference evidence="1 2" key="1">
    <citation type="journal article" date="2005" name="Science">
        <title>Genome sequence of Theileria parva, a bovine pathogen that transforms lymphocytes.</title>
        <authorList>
            <person name="Gardner M.J."/>
            <person name="Bishop R."/>
            <person name="Shah T."/>
            <person name="de Villiers E.P."/>
            <person name="Carlton J.M."/>
            <person name="Hall N."/>
            <person name="Ren Q."/>
            <person name="Paulsen I.T."/>
            <person name="Pain A."/>
            <person name="Berriman M."/>
            <person name="Wilson R.J.M."/>
            <person name="Sato S."/>
            <person name="Ralph S.A."/>
            <person name="Mann D.J."/>
            <person name="Xiong Z."/>
            <person name="Shallom S.J."/>
            <person name="Weidman J."/>
            <person name="Jiang L."/>
            <person name="Lynn J."/>
            <person name="Weaver B."/>
            <person name="Shoaibi A."/>
            <person name="Domingo A.R."/>
            <person name="Wasawo D."/>
            <person name="Crabtree J."/>
            <person name="Wortman J.R."/>
            <person name="Haas B."/>
            <person name="Angiuoli S.V."/>
            <person name="Creasy T.H."/>
            <person name="Lu C."/>
            <person name="Suh B."/>
            <person name="Silva J.C."/>
            <person name="Utterback T.R."/>
            <person name="Feldblyum T.V."/>
            <person name="Pertea M."/>
            <person name="Allen J."/>
            <person name="Nierman W.C."/>
            <person name="Taracha E.L.N."/>
            <person name="Salzberg S.L."/>
            <person name="White O.R."/>
            <person name="Fitzhugh H.A."/>
            <person name="Morzaria S."/>
            <person name="Venter J.C."/>
            <person name="Fraser C.M."/>
            <person name="Nene V."/>
        </authorList>
    </citation>
    <scope>NUCLEOTIDE SEQUENCE [LARGE SCALE GENOMIC DNA]</scope>
    <source>
        <strain evidence="1 2">Muguga</strain>
    </source>
</reference>
<dbReference type="InterPro" id="IPR007480">
    <property type="entry name" value="DUF529"/>
</dbReference>
<comment type="caution">
    <text evidence="1">The sequence shown here is derived from an EMBL/GenBank/DDBJ whole genome shotgun (WGS) entry which is preliminary data.</text>
</comment>
<protein>
    <submittedName>
        <fullName evidence="1">Uncharacterized protein</fullName>
    </submittedName>
</protein>
<dbReference type="eggNOG" id="ENOG502RWSB">
    <property type="taxonomic scope" value="Eukaryota"/>
</dbReference>
<accession>Q4N5T0</accession>
<proteinExistence type="predicted"/>
<name>Q4N5T0_THEPA</name>